<evidence type="ECO:0000256" key="5">
    <source>
        <dbReference type="ARBA" id="ARBA00023163"/>
    </source>
</evidence>
<evidence type="ECO:0000313" key="8">
    <source>
        <dbReference type="EMBL" id="ABO94699.1"/>
    </source>
</evidence>
<dbReference type="PANTHER" id="PTHR46373:SF2">
    <property type="entry name" value="RWP-RK DOMAIN-CONTAINING PROTEIN"/>
    <property type="match status" value="1"/>
</dbReference>
<dbReference type="InterPro" id="IPR003035">
    <property type="entry name" value="RWP-RK_dom"/>
</dbReference>
<dbReference type="GO" id="GO:0003700">
    <property type="term" value="F:DNA-binding transcription factor activity"/>
    <property type="evidence" value="ECO:0007669"/>
    <property type="project" value="InterPro"/>
</dbReference>
<evidence type="ECO:0000259" key="7">
    <source>
        <dbReference type="PROSITE" id="PS51519"/>
    </source>
</evidence>
<gene>
    <name evidence="8" type="primary">Rwp1</name>
    <name evidence="8" type="ORF">OSTLU_119524</name>
</gene>
<dbReference type="HOGENOM" id="CLU_071153_2_0_1"/>
<evidence type="ECO:0000256" key="2">
    <source>
        <dbReference type="ARBA" id="ARBA00023015"/>
    </source>
</evidence>
<dbReference type="GeneID" id="5000529"/>
<dbReference type="Pfam" id="PF02042">
    <property type="entry name" value="RWP-RK"/>
    <property type="match status" value="1"/>
</dbReference>
<dbReference type="Proteomes" id="UP000001568">
    <property type="component" value="Chromosome 2"/>
</dbReference>
<dbReference type="STRING" id="436017.A4RSZ7"/>
<dbReference type="Gramene" id="ABO94699">
    <property type="protein sequence ID" value="ABO94699"/>
    <property type="gene ID" value="OSTLU_119524"/>
</dbReference>
<reference evidence="8 9" key="1">
    <citation type="journal article" date="2007" name="Proc. Natl. Acad. Sci. U.S.A.">
        <title>The tiny eukaryote Ostreococcus provides genomic insights into the paradox of plankton speciation.</title>
        <authorList>
            <person name="Palenik B."/>
            <person name="Grimwood J."/>
            <person name="Aerts A."/>
            <person name="Rouze P."/>
            <person name="Salamov A."/>
            <person name="Putnam N."/>
            <person name="Dupont C."/>
            <person name="Jorgensen R."/>
            <person name="Derelle E."/>
            <person name="Rombauts S."/>
            <person name="Zhou K."/>
            <person name="Otillar R."/>
            <person name="Merchant S.S."/>
            <person name="Podell S."/>
            <person name="Gaasterland T."/>
            <person name="Napoli C."/>
            <person name="Gendler K."/>
            <person name="Manuell A."/>
            <person name="Tai V."/>
            <person name="Vallon O."/>
            <person name="Piganeau G."/>
            <person name="Jancek S."/>
            <person name="Heijde M."/>
            <person name="Jabbari K."/>
            <person name="Bowler C."/>
            <person name="Lohr M."/>
            <person name="Robbens S."/>
            <person name="Werner G."/>
            <person name="Dubchak I."/>
            <person name="Pazour G.J."/>
            <person name="Ren Q."/>
            <person name="Paulsen I."/>
            <person name="Delwiche C."/>
            <person name="Schmutz J."/>
            <person name="Rokhsar D."/>
            <person name="Van de Peer Y."/>
            <person name="Moreau H."/>
            <person name="Grigoriev I.V."/>
        </authorList>
    </citation>
    <scope>NUCLEOTIDE SEQUENCE [LARGE SCALE GENOMIC DNA]</scope>
    <source>
        <strain evidence="8 9">CCE9901</strain>
    </source>
</reference>
<dbReference type="eggNOG" id="ENOG502QSPQ">
    <property type="taxonomic scope" value="Eukaryota"/>
</dbReference>
<protein>
    <submittedName>
        <fullName evidence="8">RWP-RK domain-containing protein</fullName>
    </submittedName>
</protein>
<sequence>MTSKQQLISMYAVLKIEDAAKELGMGTTALKKRCRQYGIHRWPHRQLKSLDNLIDALEKLTDDSTGDSTDASCIETAIMQLKYHRQRIAKDPCYKIPQSVFRLRQAQFKDKHRRTKEVNCV</sequence>
<dbReference type="KEGG" id="olu:OSTLU_119524"/>
<evidence type="ECO:0000256" key="6">
    <source>
        <dbReference type="ARBA" id="ARBA00023242"/>
    </source>
</evidence>
<dbReference type="EMBL" id="CP000582">
    <property type="protein sequence ID" value="ABO94699.1"/>
    <property type="molecule type" value="Genomic_DNA"/>
</dbReference>
<keyword evidence="3" id="KW-0175">Coiled coil</keyword>
<organism evidence="8 9">
    <name type="scientific">Ostreococcus lucimarinus (strain CCE9901)</name>
    <dbReference type="NCBI Taxonomy" id="436017"/>
    <lineage>
        <taxon>Eukaryota</taxon>
        <taxon>Viridiplantae</taxon>
        <taxon>Chlorophyta</taxon>
        <taxon>Mamiellophyceae</taxon>
        <taxon>Mamiellales</taxon>
        <taxon>Bathycoccaceae</taxon>
        <taxon>Ostreococcus</taxon>
    </lineage>
</organism>
<dbReference type="PANTHER" id="PTHR46373">
    <property type="entry name" value="PROTEIN RKD4"/>
    <property type="match status" value="1"/>
</dbReference>
<keyword evidence="9" id="KW-1185">Reference proteome</keyword>
<evidence type="ECO:0000313" key="9">
    <source>
        <dbReference type="Proteomes" id="UP000001568"/>
    </source>
</evidence>
<dbReference type="GO" id="GO:0003677">
    <property type="term" value="F:DNA binding"/>
    <property type="evidence" value="ECO:0007669"/>
    <property type="project" value="UniProtKB-KW"/>
</dbReference>
<comment type="function">
    <text evidence="1">Putative transcription factor.</text>
</comment>
<dbReference type="OrthoDB" id="6270329at2759"/>
<feature type="domain" description="RWP-RK" evidence="7">
    <location>
        <begin position="1"/>
        <end position="70"/>
    </location>
</feature>
<evidence type="ECO:0000256" key="3">
    <source>
        <dbReference type="ARBA" id="ARBA00023054"/>
    </source>
</evidence>
<dbReference type="InterPro" id="IPR044607">
    <property type="entry name" value="RKD-like"/>
</dbReference>
<evidence type="ECO:0000256" key="1">
    <source>
        <dbReference type="ARBA" id="ARBA00004049"/>
    </source>
</evidence>
<dbReference type="PROSITE" id="PS51519">
    <property type="entry name" value="RWP_RK"/>
    <property type="match status" value="1"/>
</dbReference>
<accession>A4RSZ7</accession>
<proteinExistence type="predicted"/>
<dbReference type="RefSeq" id="XP_001416406.1">
    <property type="nucleotide sequence ID" value="XM_001416369.1"/>
</dbReference>
<keyword evidence="2" id="KW-0805">Transcription regulation</keyword>
<evidence type="ECO:0000256" key="4">
    <source>
        <dbReference type="ARBA" id="ARBA00023125"/>
    </source>
</evidence>
<dbReference type="OMA" id="PCYKIPQ"/>
<keyword evidence="4" id="KW-0238">DNA-binding</keyword>
<keyword evidence="5" id="KW-0804">Transcription</keyword>
<name>A4RSZ7_OSTLU</name>
<dbReference type="AlphaFoldDB" id="A4RSZ7"/>
<keyword evidence="6" id="KW-0539">Nucleus</keyword>